<evidence type="ECO:0000313" key="2">
    <source>
        <dbReference type="Proteomes" id="UP001596310"/>
    </source>
</evidence>
<evidence type="ECO:0000313" key="1">
    <source>
        <dbReference type="EMBL" id="MFC6315004.1"/>
    </source>
</evidence>
<dbReference type="Proteomes" id="UP001596310">
    <property type="component" value="Unassembled WGS sequence"/>
</dbReference>
<organism evidence="1 2">
    <name type="scientific">Lapidilactobacillus achengensis</name>
    <dbReference type="NCBI Taxonomy" id="2486000"/>
    <lineage>
        <taxon>Bacteria</taxon>
        <taxon>Bacillati</taxon>
        <taxon>Bacillota</taxon>
        <taxon>Bacilli</taxon>
        <taxon>Lactobacillales</taxon>
        <taxon>Lactobacillaceae</taxon>
        <taxon>Lapidilactobacillus</taxon>
    </lineage>
</organism>
<accession>A0ABW1UM36</accession>
<keyword evidence="2" id="KW-1185">Reference proteome</keyword>
<keyword evidence="1" id="KW-0808">Transferase</keyword>
<dbReference type="EMBL" id="JBHSSM010000015">
    <property type="protein sequence ID" value="MFC6315004.1"/>
    <property type="molecule type" value="Genomic_DNA"/>
</dbReference>
<dbReference type="RefSeq" id="WP_125595906.1">
    <property type="nucleotide sequence ID" value="NZ_JBHSSM010000015.1"/>
</dbReference>
<keyword evidence="1" id="KW-0489">Methyltransferase</keyword>
<gene>
    <name evidence="1" type="ORF">ACFQHW_05395</name>
</gene>
<dbReference type="GO" id="GO:0008168">
    <property type="term" value="F:methyltransferase activity"/>
    <property type="evidence" value="ECO:0007669"/>
    <property type="project" value="UniProtKB-KW"/>
</dbReference>
<reference evidence="2" key="1">
    <citation type="journal article" date="2019" name="Int. J. Syst. Evol. Microbiol.">
        <title>The Global Catalogue of Microorganisms (GCM) 10K type strain sequencing project: providing services to taxonomists for standard genome sequencing and annotation.</title>
        <authorList>
            <consortium name="The Broad Institute Genomics Platform"/>
            <consortium name="The Broad Institute Genome Sequencing Center for Infectious Disease"/>
            <person name="Wu L."/>
            <person name="Ma J."/>
        </authorList>
    </citation>
    <scope>NUCLEOTIDE SEQUENCE [LARGE SCALE GENOMIC DNA]</scope>
    <source>
        <strain evidence="2">CCM 8897</strain>
    </source>
</reference>
<dbReference type="SUPFAM" id="SSF53335">
    <property type="entry name" value="S-adenosyl-L-methionine-dependent methyltransferases"/>
    <property type="match status" value="1"/>
</dbReference>
<protein>
    <submittedName>
        <fullName evidence="1">SAM-dependent methyltransferase</fullName>
    </submittedName>
</protein>
<sequence>MDYLKNIDHLARRYATILDIQLQVEEIRRCCAELQSGQLLSRPLPPLCLNESIWWQMVTVAETQALSLSVAQHDFQQLDHLLHHFRKYLQYHFGQWTLISQQALTIWTRQWPWRRYLEVMAGDGRLAAALAARGQQVIATDSFAWQGENLTGRQTFFPVQRLTATAAVAQYAQQVDAVILSWSPNNDPTDLLLWQQLQRLPAAQRPQLLVLGEVFGVTNSLLFWQQVPHHFSAPAQLISRYLPATSDGLREQLRVY</sequence>
<comment type="caution">
    <text evidence="1">The sequence shown here is derived from an EMBL/GenBank/DDBJ whole genome shotgun (WGS) entry which is preliminary data.</text>
</comment>
<dbReference type="GO" id="GO:0032259">
    <property type="term" value="P:methylation"/>
    <property type="evidence" value="ECO:0007669"/>
    <property type="project" value="UniProtKB-KW"/>
</dbReference>
<dbReference type="InterPro" id="IPR029063">
    <property type="entry name" value="SAM-dependent_MTases_sf"/>
</dbReference>
<name>A0ABW1UM36_9LACO</name>
<proteinExistence type="predicted"/>